<dbReference type="InterPro" id="IPR051044">
    <property type="entry name" value="MAG_DAG_Lipase"/>
</dbReference>
<feature type="domain" description="Serine aminopeptidase S33" evidence="1">
    <location>
        <begin position="52"/>
        <end position="266"/>
    </location>
</feature>
<protein>
    <recommendedName>
        <fullName evidence="1">Serine aminopeptidase S33 domain-containing protein</fullName>
    </recommendedName>
</protein>
<comment type="caution">
    <text evidence="2">The sequence shown here is derived from an EMBL/GenBank/DDBJ whole genome shotgun (WGS) entry which is preliminary data.</text>
</comment>
<name>A0A1Y5FDH3_9BACT</name>
<dbReference type="EMBL" id="MAAO01000002">
    <property type="protein sequence ID" value="OUS00229.1"/>
    <property type="molecule type" value="Genomic_DNA"/>
</dbReference>
<reference evidence="3" key="1">
    <citation type="journal article" date="2017" name="Proc. Natl. Acad. Sci. U.S.A.">
        <title>Simulation of Deepwater Horizon oil plume reveals substrate specialization within a complex community of hydrocarbon-degraders.</title>
        <authorList>
            <person name="Hu P."/>
            <person name="Dubinsky E.A."/>
            <person name="Probst A.J."/>
            <person name="Wang J."/>
            <person name="Sieber C.M.K."/>
            <person name="Tom L.M."/>
            <person name="Gardinali P."/>
            <person name="Banfield J.F."/>
            <person name="Atlas R.M."/>
            <person name="Andersen G.L."/>
        </authorList>
    </citation>
    <scope>NUCLEOTIDE SEQUENCE [LARGE SCALE GENOMIC DNA]</scope>
</reference>
<dbReference type="InterPro" id="IPR022742">
    <property type="entry name" value="Hydrolase_4"/>
</dbReference>
<organism evidence="2 3">
    <name type="scientific">Halobacteriovorax marinus</name>
    <dbReference type="NCBI Taxonomy" id="97084"/>
    <lineage>
        <taxon>Bacteria</taxon>
        <taxon>Pseudomonadati</taxon>
        <taxon>Bdellovibrionota</taxon>
        <taxon>Bacteriovoracia</taxon>
        <taxon>Bacteriovoracales</taxon>
        <taxon>Halobacteriovoraceae</taxon>
        <taxon>Halobacteriovorax</taxon>
    </lineage>
</organism>
<sequence length="304" mass="34238">MLGSNLTFAEAPATDFDALENAPKVEIPIVAFHKSYDETKLAYYKFNSTEQSDRAVIVLHGGGAHSLSGYQHLADTLSREYSTNVYLVDLRGHGRSKGRRGDAPRANSIKKDLKSFVKFTKKQNKLVYVLGHSSGAGLLLNYISWKKKIEVDGYFFVSPQFGHKAKIERDNPTTPPFATIKLYKFIIAQSTFGLFYGHSPAVHFNYPAKVLARDPLINTFITRHMSVGMTPKKPVKQFKKIDQKYGLFTGERDNLLDPLKVTKYCDYATEDINKQSACEILYQGHLSILLKVGHNVGELILNWN</sequence>
<dbReference type="InterPro" id="IPR029058">
    <property type="entry name" value="AB_hydrolase_fold"/>
</dbReference>
<gene>
    <name evidence="2" type="ORF">A9Q84_02995</name>
</gene>
<proteinExistence type="predicted"/>
<dbReference type="AlphaFoldDB" id="A0A1Y5FDH3"/>
<accession>A0A1Y5FDH3</accession>
<evidence type="ECO:0000259" key="1">
    <source>
        <dbReference type="Pfam" id="PF12146"/>
    </source>
</evidence>
<dbReference type="Pfam" id="PF12146">
    <property type="entry name" value="Hydrolase_4"/>
    <property type="match status" value="1"/>
</dbReference>
<dbReference type="Gene3D" id="3.40.50.1820">
    <property type="entry name" value="alpha/beta hydrolase"/>
    <property type="match status" value="1"/>
</dbReference>
<dbReference type="SUPFAM" id="SSF53474">
    <property type="entry name" value="alpha/beta-Hydrolases"/>
    <property type="match status" value="1"/>
</dbReference>
<dbReference type="PANTHER" id="PTHR11614">
    <property type="entry name" value="PHOSPHOLIPASE-RELATED"/>
    <property type="match status" value="1"/>
</dbReference>
<evidence type="ECO:0000313" key="2">
    <source>
        <dbReference type="EMBL" id="OUS00229.1"/>
    </source>
</evidence>
<evidence type="ECO:0000313" key="3">
    <source>
        <dbReference type="Proteomes" id="UP000196531"/>
    </source>
</evidence>
<dbReference type="Proteomes" id="UP000196531">
    <property type="component" value="Unassembled WGS sequence"/>
</dbReference>